<evidence type="ECO:0000256" key="1">
    <source>
        <dbReference type="ARBA" id="ARBA00010718"/>
    </source>
</evidence>
<dbReference type="SMART" id="SM01057">
    <property type="entry name" value="Carb_anhydrase"/>
    <property type="match status" value="1"/>
</dbReference>
<comment type="caution">
    <text evidence="8">The sequence shown here is derived from an EMBL/GenBank/DDBJ whole genome shotgun (WGS) entry which is preliminary data.</text>
</comment>
<proteinExistence type="inferred from homology"/>
<keyword evidence="3" id="KW-0479">Metal-binding</keyword>
<dbReference type="EMBL" id="MKQR01000017">
    <property type="protein sequence ID" value="OLR92177.1"/>
    <property type="molecule type" value="Genomic_DNA"/>
</dbReference>
<dbReference type="PANTHER" id="PTHR18952:SF265">
    <property type="entry name" value="CARBONIC ANHYDRASE"/>
    <property type="match status" value="1"/>
</dbReference>
<dbReference type="InterPro" id="IPR001148">
    <property type="entry name" value="CA_dom"/>
</dbReference>
<dbReference type="InterPro" id="IPR023561">
    <property type="entry name" value="Carbonic_anhydrase_a-class"/>
</dbReference>
<dbReference type="SUPFAM" id="SSF51069">
    <property type="entry name" value="Carbonic anhydrase"/>
    <property type="match status" value="1"/>
</dbReference>
<dbReference type="Gene3D" id="3.10.200.10">
    <property type="entry name" value="Alpha carbonic anhydrase"/>
    <property type="match status" value="1"/>
</dbReference>
<dbReference type="CDD" id="cd03124">
    <property type="entry name" value="alpha_CA_prokaryotic_like"/>
    <property type="match status" value="1"/>
</dbReference>
<dbReference type="InterPro" id="IPR036398">
    <property type="entry name" value="CA_dom_sf"/>
</dbReference>
<evidence type="ECO:0000313" key="8">
    <source>
        <dbReference type="EMBL" id="OLR92177.1"/>
    </source>
</evidence>
<evidence type="ECO:0000259" key="7">
    <source>
        <dbReference type="PROSITE" id="PS51144"/>
    </source>
</evidence>
<evidence type="ECO:0000313" key="9">
    <source>
        <dbReference type="Proteomes" id="UP000186040"/>
    </source>
</evidence>
<feature type="domain" description="Alpha-carbonic anhydrase" evidence="7">
    <location>
        <begin position="1"/>
        <end position="233"/>
    </location>
</feature>
<evidence type="ECO:0000256" key="2">
    <source>
        <dbReference type="ARBA" id="ARBA00012925"/>
    </source>
</evidence>
<evidence type="ECO:0000256" key="4">
    <source>
        <dbReference type="ARBA" id="ARBA00022833"/>
    </source>
</evidence>
<organism evidence="8 9">
    <name type="scientific">Actinokineospora bangkokensis</name>
    <dbReference type="NCBI Taxonomy" id="1193682"/>
    <lineage>
        <taxon>Bacteria</taxon>
        <taxon>Bacillati</taxon>
        <taxon>Actinomycetota</taxon>
        <taxon>Actinomycetes</taxon>
        <taxon>Pseudonocardiales</taxon>
        <taxon>Pseudonocardiaceae</taxon>
        <taxon>Actinokineospora</taxon>
    </lineage>
</organism>
<accession>A0A1Q9LJE7</accession>
<dbReference type="Pfam" id="PF00194">
    <property type="entry name" value="Carb_anhydrase"/>
    <property type="match status" value="1"/>
</dbReference>
<evidence type="ECO:0000256" key="3">
    <source>
        <dbReference type="ARBA" id="ARBA00022723"/>
    </source>
</evidence>
<dbReference type="AlphaFoldDB" id="A0A1Q9LJE7"/>
<dbReference type="PANTHER" id="PTHR18952">
    <property type="entry name" value="CARBONIC ANHYDRASE"/>
    <property type="match status" value="1"/>
</dbReference>
<keyword evidence="5" id="KW-0456">Lyase</keyword>
<keyword evidence="4" id="KW-0862">Zinc</keyword>
<dbReference type="InterPro" id="IPR041891">
    <property type="entry name" value="Alpha_CA_prokaryot-like"/>
</dbReference>
<evidence type="ECO:0000256" key="6">
    <source>
        <dbReference type="ARBA" id="ARBA00048348"/>
    </source>
</evidence>
<gene>
    <name evidence="8" type="ORF">BJP25_22870</name>
</gene>
<dbReference type="Proteomes" id="UP000186040">
    <property type="component" value="Unassembled WGS sequence"/>
</dbReference>
<protein>
    <recommendedName>
        <fullName evidence="2">carbonic anhydrase</fullName>
        <ecNumber evidence="2">4.2.1.1</ecNumber>
    </recommendedName>
</protein>
<evidence type="ECO:0000256" key="5">
    <source>
        <dbReference type="ARBA" id="ARBA00023239"/>
    </source>
</evidence>
<reference evidence="8 9" key="1">
    <citation type="submission" date="2016-10" db="EMBL/GenBank/DDBJ databases">
        <title>The Draft Genome Sequence of Actinokineospora bangkokensis 44EHWT reveals the biosynthetic pathway of antifungal compounds Thailandins with unusual extender unit butylmalonyl-CoA.</title>
        <authorList>
            <person name="Greule A."/>
            <person name="Intra B."/>
            <person name="Flemming S."/>
            <person name="Rommel M.G."/>
            <person name="Panbangred W."/>
            <person name="Bechthold A."/>
        </authorList>
    </citation>
    <scope>NUCLEOTIDE SEQUENCE [LARGE SCALE GENOMIC DNA]</scope>
    <source>
        <strain evidence="8 9">44EHW</strain>
    </source>
</reference>
<dbReference type="GO" id="GO:0004089">
    <property type="term" value="F:carbonate dehydratase activity"/>
    <property type="evidence" value="ECO:0007669"/>
    <property type="project" value="UniProtKB-EC"/>
</dbReference>
<dbReference type="GO" id="GO:0008270">
    <property type="term" value="F:zinc ion binding"/>
    <property type="evidence" value="ECO:0007669"/>
    <property type="project" value="InterPro"/>
</dbReference>
<dbReference type="PROSITE" id="PS51144">
    <property type="entry name" value="ALPHA_CA_2"/>
    <property type="match status" value="1"/>
</dbReference>
<dbReference type="EC" id="4.2.1.1" evidence="2"/>
<dbReference type="STRING" id="1193682.BJP25_22870"/>
<comment type="similarity">
    <text evidence="1">Belongs to the alpha-carbonic anhydrase family.</text>
</comment>
<keyword evidence="9" id="KW-1185">Reference proteome</keyword>
<sequence>MAVIAPVVVAVGVVVGAPTAGSAPPAQSPVDITPSVLRFDPTAPALGISYHHSAADVAYVQRDGDCAARGGEETEQATPVAGAGYVTYRGKRYDLAQFHFHTPSEHTFEGRHDPLEMHLVHKAADGETLVIGVPLRVGTPSAVDGVLARLTPECGAAQHIDDVDLAALLPTVHPTARYTGSLTTAPYTEGVLWFLMPEQHVTAASISRFQQLFPVGNARPTQPLNGRTVTVHQ</sequence>
<comment type="catalytic activity">
    <reaction evidence="6">
        <text>hydrogencarbonate + H(+) = CO2 + H2O</text>
        <dbReference type="Rhea" id="RHEA:10748"/>
        <dbReference type="ChEBI" id="CHEBI:15377"/>
        <dbReference type="ChEBI" id="CHEBI:15378"/>
        <dbReference type="ChEBI" id="CHEBI:16526"/>
        <dbReference type="ChEBI" id="CHEBI:17544"/>
        <dbReference type="EC" id="4.2.1.1"/>
    </reaction>
</comment>
<name>A0A1Q9LJE7_9PSEU</name>